<feature type="region of interest" description="Disordered" evidence="2">
    <location>
        <begin position="17"/>
        <end position="51"/>
    </location>
</feature>
<feature type="region of interest" description="Disordered" evidence="2">
    <location>
        <begin position="1008"/>
        <end position="1027"/>
    </location>
</feature>
<evidence type="ECO:0000256" key="2">
    <source>
        <dbReference type="SAM" id="MobiDB-lite"/>
    </source>
</evidence>
<evidence type="ECO:0000313" key="4">
    <source>
        <dbReference type="EMBL" id="KAJ2671284.1"/>
    </source>
</evidence>
<feature type="compositionally biased region" description="Low complexity" evidence="2">
    <location>
        <begin position="130"/>
        <end position="153"/>
    </location>
</feature>
<dbReference type="InterPro" id="IPR053003">
    <property type="entry name" value="TRIM_RBCC_E3_ubiq-ligases"/>
</dbReference>
<dbReference type="OrthoDB" id="5588412at2759"/>
<feature type="compositionally biased region" description="Acidic residues" evidence="2">
    <location>
        <begin position="1956"/>
        <end position="1970"/>
    </location>
</feature>
<dbReference type="PROSITE" id="PS50119">
    <property type="entry name" value="ZF_BBOX"/>
    <property type="match status" value="1"/>
</dbReference>
<feature type="region of interest" description="Disordered" evidence="2">
    <location>
        <begin position="844"/>
        <end position="914"/>
    </location>
</feature>
<feature type="region of interest" description="Disordered" evidence="2">
    <location>
        <begin position="1594"/>
        <end position="1657"/>
    </location>
</feature>
<feature type="region of interest" description="Disordered" evidence="2">
    <location>
        <begin position="1747"/>
        <end position="1836"/>
    </location>
</feature>
<feature type="region of interest" description="Disordered" evidence="2">
    <location>
        <begin position="1689"/>
        <end position="1721"/>
    </location>
</feature>
<feature type="region of interest" description="Disordered" evidence="2">
    <location>
        <begin position="957"/>
        <end position="990"/>
    </location>
</feature>
<protein>
    <recommendedName>
        <fullName evidence="3">B box-type domain-containing protein</fullName>
    </recommendedName>
</protein>
<feature type="region of interest" description="Disordered" evidence="2">
    <location>
        <begin position="1937"/>
        <end position="1980"/>
    </location>
</feature>
<dbReference type="EMBL" id="JANBTW010000106">
    <property type="protein sequence ID" value="KAJ2671284.1"/>
    <property type="molecule type" value="Genomic_DNA"/>
</dbReference>
<feature type="compositionally biased region" description="Polar residues" evidence="2">
    <location>
        <begin position="1396"/>
        <end position="1406"/>
    </location>
</feature>
<dbReference type="PANTHER" id="PTHR36754">
    <property type="entry name" value="E3 UBIQUITIN-PROTEIN LIGASE TRIM37"/>
    <property type="match status" value="1"/>
</dbReference>
<feature type="compositionally biased region" description="Low complexity" evidence="2">
    <location>
        <begin position="1623"/>
        <end position="1643"/>
    </location>
</feature>
<feature type="compositionally biased region" description="Acidic residues" evidence="2">
    <location>
        <begin position="422"/>
        <end position="462"/>
    </location>
</feature>
<feature type="compositionally biased region" description="Low complexity" evidence="2">
    <location>
        <begin position="1083"/>
        <end position="1101"/>
    </location>
</feature>
<feature type="region of interest" description="Disordered" evidence="2">
    <location>
        <begin position="102"/>
        <end position="232"/>
    </location>
</feature>
<dbReference type="GO" id="GO:0051865">
    <property type="term" value="P:protein autoubiquitination"/>
    <property type="evidence" value="ECO:0007669"/>
    <property type="project" value="TreeGrafter"/>
</dbReference>
<dbReference type="GO" id="GO:0031625">
    <property type="term" value="F:ubiquitin protein ligase binding"/>
    <property type="evidence" value="ECO:0007669"/>
    <property type="project" value="TreeGrafter"/>
</dbReference>
<evidence type="ECO:0000256" key="1">
    <source>
        <dbReference type="PROSITE-ProRule" id="PRU00024"/>
    </source>
</evidence>
<dbReference type="GO" id="GO:0005778">
    <property type="term" value="C:peroxisomal membrane"/>
    <property type="evidence" value="ECO:0007669"/>
    <property type="project" value="TreeGrafter"/>
</dbReference>
<feature type="compositionally biased region" description="Polar residues" evidence="2">
    <location>
        <begin position="1762"/>
        <end position="1786"/>
    </location>
</feature>
<gene>
    <name evidence="4" type="ORF">GGI25_005557</name>
</gene>
<feature type="compositionally biased region" description="Polar residues" evidence="2">
    <location>
        <begin position="381"/>
        <end position="392"/>
    </location>
</feature>
<proteinExistence type="predicted"/>
<dbReference type="GO" id="GO:0005164">
    <property type="term" value="F:tumor necrosis factor receptor binding"/>
    <property type="evidence" value="ECO:0007669"/>
    <property type="project" value="TreeGrafter"/>
</dbReference>
<feature type="region of interest" description="Disordered" evidence="2">
    <location>
        <begin position="1863"/>
        <end position="1925"/>
    </location>
</feature>
<feature type="region of interest" description="Disordered" evidence="2">
    <location>
        <begin position="1046"/>
        <end position="1101"/>
    </location>
</feature>
<feature type="region of interest" description="Disordered" evidence="2">
    <location>
        <begin position="288"/>
        <end position="321"/>
    </location>
</feature>
<feature type="region of interest" description="Disordered" evidence="2">
    <location>
        <begin position="1388"/>
        <end position="1467"/>
    </location>
</feature>
<dbReference type="CDD" id="cd19756">
    <property type="entry name" value="Bbox2"/>
    <property type="match status" value="1"/>
</dbReference>
<dbReference type="InterPro" id="IPR000315">
    <property type="entry name" value="Znf_B-box"/>
</dbReference>
<reference evidence="4" key="1">
    <citation type="submission" date="2022-07" db="EMBL/GenBank/DDBJ databases">
        <title>Phylogenomic reconstructions and comparative analyses of Kickxellomycotina fungi.</title>
        <authorList>
            <person name="Reynolds N.K."/>
            <person name="Stajich J.E."/>
            <person name="Barry K."/>
            <person name="Grigoriev I.V."/>
            <person name="Crous P."/>
            <person name="Smith M.E."/>
        </authorList>
    </citation>
    <scope>NUCLEOTIDE SEQUENCE</scope>
    <source>
        <strain evidence="4">NRRL 3115</strain>
    </source>
</reference>
<sequence length="2189" mass="234447">MPSAFLQTLLDLCTNRTGKIDNDRTANAPAPPSYSSADHTSASATAPLLPGRLGRNSIHVMQRTHEHLPHDTGYADNPSFPAHDRLPPARPNRLARLLKREKPAKELLPASRQSSKQTNSCDDRRNGGRASLSLHSPLHTHSSASSTSLASSSNRTPNPRNPYSLAPTPSQRLQRRHTSKLAMPHSQPSQTNAQRHKQTTQRQISSTSFTSCESPYRPYTAGATPKQQTIAERPLSVPHFLYRQLDTTDNGLVDSPMRASYTVAGTSKPASTASAQSSGTYADATVASSFLPSSTPPPRQRNRQRNNSHSECAANQESSPVSIYTLAEPAQNEEKNAKMQLEAYVEVSPLALKSKGVIDVDALQAETSSNPLTVAAATVASMSGPSKPQLSTLVEDESADESETESADAKDVNTKQQTQESEGNDTTDNDDGDDNDDSDDGDNDNDDNDDSDDSDNDNDDELNEEFALGSQPMITHVPEHAETAIHSDRCSVHPGSRKDLWCQTCEDAICYHCVDSSTALHSLHSVVKLSVAYDDTFEAIDAMQIKLVRNLTETRQQNALYDAALTDLHGSYKHAEEIMSKQIAQDMNRVDDCFNNAYETLQHRIEGCAKWRDELEEALTLIQIMNEEFSQAQAVAERSHILSVLMAASQARPESWSDELPNPSQLVDAVKPQWRFATLHVPNVLDLGRKRGHVRVVSDPFSAHGMVWQVEARRSRNKLGEPCLSITVTCIEGGETLDSPCTVSVHLVGAPAMDMTPLGHRGSRLGVMALDLGVTEQFRQQHSDGWKQAKSHSFSVCSLDNLRDCDVLSDSGSVTVRFGVCPESFRTLALAQEERIRVLESRIKSRQHTSSHRSEECAAGDTLSVVDGNGSSITNPGDRLSASLRPNRRRRSESRGWATSPRPSRRSDAHVSQVRMRQVLTPEMPSSPHQASSLPQQLGGFTFSSDNLETAPGLAMPVQENSSPSLLSPISRIPRPPRKQSLSQHSKPLCSPPVVSVPVLSKRFSADNGQDTAIHKQTADAKESSGASSLQTLQKILSQDALSDLPQHPFLSKSSEKNEHRRATSLTTKLRRQPPIPFPLTIRTRSMQSASSSPPSTNMSQLSIATESLGSKLASSRTSSSLNDEKAGMLRRLSGWMKTTEGKFAQQAKRVRQLAGGANGSSQQSEDKVDDIDDWTFLDKSLSPVGLVDTASLNSLAVGVAENGSPLSIRAGRRPLWSHRNSSKLSDLTTSPSVPPTYSLPPPSIPLPPLPASSFEPAGDQLCIDDIEEGFAFDGAADIEREQAEVDARAKLHLELIQAETLADDDVVDIDMPSPSDSLLSNPCSQTSADAAEDIQARYASIMQRVDALQLIANTVENSRDGFTEGTLRRISSELGVLMDGRRRRLEEARAHGLGSSVTSPRSQNTRMRKTISSHSQSANDFSFTDHNTSRKGSTASAHQADGSSMPSALPKPPPRTESRRSFSMDNTDIRRALARSGIPRLGISKIPASANALQKANLNNQQQPMLPSPSKLNRPGSRDLTYSLNGPPANRNRIGGTKLESKRALASSSSAATQATAIGMLLSPELSRSCRDAYQSLGAAALKMYVNSPIKEGAGSVAPPPPSSTPSAYGFPVLGSGRQSRRTSVNSVGSSSSSTQGRPSLRITRPDGGASARRESFSTEPACASFANAHSNAALALRGSLSVKPGLPVSAGNGEHTRQLTPQANRQGGILKAGRQKRTMPSRLQMLPDLPSLEVVSHAAVLPGRSQIATPQGPGRFTEYESGTPTSAASTAISPQGKSGRSSTLPPALMDSVDHGDSGTSSGSGAKRIEPSTPSTRDAASANRQVRSARAARKRVRFPEEKRFLETIRLIDPQVAQSIETRAAAARTPADGGDPVKSAAASRPPVFDLNSGLSKQASSENGVAKQNTNASNGNSDAGNDDIDVPLSGLAARIRSSPRLSARPASGQPEPSPFALDDDNAANNEADSDDVFSSSPALSVGSPGRFDTAISLLFDEATDQPILPPAAASAAYQRPPLPPLHFFENNGTSRPVSARPLVRKNSGGTTDGSCKSTRGAHNTVRSHSGEREQGRAPDSFASAREQLRFVHSRDAARGRKVGALERIQGGRRGMHVGPNVGSAQSSPVQQECPASGSNISSPLSDGGATGSGHLCPVDVSVFGEEHIPAVACGRNTAFKGRRAQGPDAVDGST</sequence>
<feature type="compositionally biased region" description="Polar residues" evidence="2">
    <location>
        <begin position="200"/>
        <end position="213"/>
    </location>
</feature>
<dbReference type="GO" id="GO:0008270">
    <property type="term" value="F:zinc ion binding"/>
    <property type="evidence" value="ECO:0007669"/>
    <property type="project" value="UniProtKB-KW"/>
</dbReference>
<feature type="compositionally biased region" description="Basic and acidic residues" evidence="2">
    <location>
        <begin position="1013"/>
        <end position="1023"/>
    </location>
</feature>
<feature type="compositionally biased region" description="Polar residues" evidence="2">
    <location>
        <begin position="111"/>
        <end position="120"/>
    </location>
</feature>
<dbReference type="Proteomes" id="UP001151518">
    <property type="component" value="Unassembled WGS sequence"/>
</dbReference>
<feature type="region of interest" description="Disordered" evidence="2">
    <location>
        <begin position="2107"/>
        <end position="2144"/>
    </location>
</feature>
<feature type="region of interest" description="Disordered" evidence="2">
    <location>
        <begin position="381"/>
        <end position="462"/>
    </location>
</feature>
<keyword evidence="1" id="KW-0862">Zinc</keyword>
<feature type="compositionally biased region" description="Low complexity" evidence="2">
    <location>
        <begin position="962"/>
        <end position="973"/>
    </location>
</feature>
<name>A0A9W8G3X7_9FUNG</name>
<keyword evidence="1" id="KW-0479">Metal-binding</keyword>
<feature type="compositionally biased region" description="Polar residues" evidence="2">
    <location>
        <begin position="1413"/>
        <end position="1447"/>
    </location>
</feature>
<dbReference type="GO" id="GO:0016235">
    <property type="term" value="C:aggresome"/>
    <property type="evidence" value="ECO:0007669"/>
    <property type="project" value="TreeGrafter"/>
</dbReference>
<feature type="compositionally biased region" description="Polar residues" evidence="2">
    <location>
        <begin position="309"/>
        <end position="321"/>
    </location>
</feature>
<feature type="compositionally biased region" description="Low complexity" evidence="2">
    <location>
        <begin position="1937"/>
        <end position="1946"/>
    </location>
</feature>
<dbReference type="GO" id="GO:0006513">
    <property type="term" value="P:protein monoubiquitination"/>
    <property type="evidence" value="ECO:0007669"/>
    <property type="project" value="TreeGrafter"/>
</dbReference>
<dbReference type="GO" id="GO:0070842">
    <property type="term" value="P:aggresome assembly"/>
    <property type="evidence" value="ECO:0007669"/>
    <property type="project" value="TreeGrafter"/>
</dbReference>
<feature type="compositionally biased region" description="Low complexity" evidence="2">
    <location>
        <begin position="33"/>
        <end position="46"/>
    </location>
</feature>
<accession>A0A9W8G3X7</accession>
<evidence type="ECO:0000313" key="5">
    <source>
        <dbReference type="Proteomes" id="UP001151518"/>
    </source>
</evidence>
<feature type="region of interest" description="Disordered" evidence="2">
    <location>
        <begin position="68"/>
        <end position="89"/>
    </location>
</feature>
<feature type="domain" description="B box-type" evidence="3">
    <location>
        <begin position="485"/>
        <end position="529"/>
    </location>
</feature>
<keyword evidence="1" id="KW-0863">Zinc-finger</keyword>
<feature type="compositionally biased region" description="Polar residues" evidence="2">
    <location>
        <begin position="1892"/>
        <end position="1918"/>
    </location>
</feature>
<dbReference type="PANTHER" id="PTHR36754:SF2">
    <property type="entry name" value="E3 UBIQUITIN-PROTEIN LIGASE TRIM37"/>
    <property type="match status" value="1"/>
</dbReference>
<dbReference type="Gene3D" id="3.30.160.60">
    <property type="entry name" value="Classic Zinc Finger"/>
    <property type="match status" value="1"/>
</dbReference>
<feature type="compositionally biased region" description="Basic and acidic residues" evidence="2">
    <location>
        <begin position="1455"/>
        <end position="1467"/>
    </location>
</feature>
<dbReference type="SUPFAM" id="SSF57845">
    <property type="entry name" value="B-box zinc-binding domain"/>
    <property type="match status" value="1"/>
</dbReference>
<feature type="compositionally biased region" description="Acidic residues" evidence="2">
    <location>
        <begin position="394"/>
        <end position="406"/>
    </location>
</feature>
<comment type="caution">
    <text evidence="4">The sequence shown here is derived from an EMBL/GenBank/DDBJ whole genome shotgun (WGS) entry which is preliminary data.</text>
</comment>
<evidence type="ECO:0000259" key="3">
    <source>
        <dbReference type="PROSITE" id="PS50119"/>
    </source>
</evidence>
<organism evidence="4 5">
    <name type="scientific">Coemansia spiralis</name>
    <dbReference type="NCBI Taxonomy" id="417178"/>
    <lineage>
        <taxon>Eukaryota</taxon>
        <taxon>Fungi</taxon>
        <taxon>Fungi incertae sedis</taxon>
        <taxon>Zoopagomycota</taxon>
        <taxon>Kickxellomycotina</taxon>
        <taxon>Kickxellomycetes</taxon>
        <taxon>Kickxellales</taxon>
        <taxon>Kickxellaceae</taxon>
        <taxon>Coemansia</taxon>
    </lineage>
</organism>
<feature type="compositionally biased region" description="Polar residues" evidence="2">
    <location>
        <begin position="2042"/>
        <end position="2062"/>
    </location>
</feature>
<dbReference type="GO" id="GO:0061630">
    <property type="term" value="F:ubiquitin protein ligase activity"/>
    <property type="evidence" value="ECO:0007669"/>
    <property type="project" value="TreeGrafter"/>
</dbReference>
<feature type="region of interest" description="Disordered" evidence="2">
    <location>
        <begin position="2019"/>
        <end position="2076"/>
    </location>
</feature>